<protein>
    <submittedName>
        <fullName evidence="3">5-carboxy-2-hydroxymuconate-6-semialdehyde decarboxylase</fullName>
    </submittedName>
</protein>
<dbReference type="BioCyc" id="MetaCyc:MONOMER-15107"/>
<keyword evidence="1" id="KW-0456">Lyase</keyword>
<dbReference type="SUPFAM" id="SSF51556">
    <property type="entry name" value="Metallo-dependent hydrolases"/>
    <property type="match status" value="1"/>
</dbReference>
<dbReference type="InterPro" id="IPR006680">
    <property type="entry name" value="Amidohydro-rel"/>
</dbReference>
<evidence type="ECO:0000256" key="1">
    <source>
        <dbReference type="ARBA" id="ARBA00023239"/>
    </source>
</evidence>
<name>C4TP08_9BACL</name>
<evidence type="ECO:0000259" key="2">
    <source>
        <dbReference type="Pfam" id="PF04909"/>
    </source>
</evidence>
<dbReference type="GO" id="GO:0005829">
    <property type="term" value="C:cytosol"/>
    <property type="evidence" value="ECO:0007669"/>
    <property type="project" value="TreeGrafter"/>
</dbReference>
<reference evidence="3" key="1">
    <citation type="journal article" date="2009" name="J. Bacteriol.">
        <title>Uncovering the protocatechuate 2,3-cleavage pathway genes.</title>
        <authorList>
            <person name="Kasai D."/>
            <person name="Fujinami T."/>
            <person name="Abe T."/>
            <person name="Mase K."/>
            <person name="Katayama Y."/>
            <person name="Fukuda M."/>
            <person name="Masai E."/>
        </authorList>
    </citation>
    <scope>NUCLEOTIDE SEQUENCE</scope>
    <source>
        <strain evidence="3">JJ-1b</strain>
    </source>
</reference>
<dbReference type="PANTHER" id="PTHR21240">
    <property type="entry name" value="2-AMINO-3-CARBOXYLMUCONATE-6-SEMIALDEHYDE DECARBOXYLASE"/>
    <property type="match status" value="1"/>
</dbReference>
<evidence type="ECO:0000313" key="3">
    <source>
        <dbReference type="EMBL" id="BAH79106.1"/>
    </source>
</evidence>
<dbReference type="AlphaFoldDB" id="C4TP08"/>
<dbReference type="InterPro" id="IPR032466">
    <property type="entry name" value="Metal_Hydrolase"/>
</dbReference>
<organism evidence="3">
    <name type="scientific">Paenibacillus sp. JJ-1b</name>
    <dbReference type="NCBI Taxonomy" id="649508"/>
    <lineage>
        <taxon>Bacteria</taxon>
        <taxon>Bacillati</taxon>
        <taxon>Bacillota</taxon>
        <taxon>Bacilli</taxon>
        <taxon>Bacillales</taxon>
        <taxon>Paenibacillaceae</taxon>
        <taxon>Paenibacillus</taxon>
    </lineage>
</organism>
<dbReference type="GO" id="GO:0019748">
    <property type="term" value="P:secondary metabolic process"/>
    <property type="evidence" value="ECO:0007669"/>
    <property type="project" value="TreeGrafter"/>
</dbReference>
<dbReference type="EMBL" id="AB505864">
    <property type="protein sequence ID" value="BAH79106.1"/>
    <property type="molecule type" value="Genomic_DNA"/>
</dbReference>
<dbReference type="Pfam" id="PF04909">
    <property type="entry name" value="Amidohydro_2"/>
    <property type="match status" value="1"/>
</dbReference>
<dbReference type="Gene3D" id="3.20.20.140">
    <property type="entry name" value="Metal-dependent hydrolases"/>
    <property type="match status" value="1"/>
</dbReference>
<sequence length="313" mass="35573">MYDVHTHFIPPEVVRWLQENRASVNANWIKKDPRKAEFLSVNGNWEFELKESFVNPSLYLEEQGKQGIEHSLISPIPQLFLYDFSPKITKELASVYNDSLADWVQRHSSRLSGLATLPMNDPEAAAVELERAMDRGLRGAIVASSWSGRLLSEEPFAPFWEAANRRKAILFVHPLLCTDPRLSKRMMPNLIGVPWETTVCAADLLLSGTLERYPEAKVLLAHGGGFLPYQIGRLTKGYEKWGGAFSHLEQAPQELIRRFWYDTVLWNPEGLGYLTELVGEERVVPGTDYPFDLCEWPPAIDGRKGFQALMNKS</sequence>
<accession>C4TP08</accession>
<dbReference type="InterPro" id="IPR032465">
    <property type="entry name" value="ACMSD"/>
</dbReference>
<dbReference type="GO" id="GO:0016831">
    <property type="term" value="F:carboxy-lyase activity"/>
    <property type="evidence" value="ECO:0007669"/>
    <property type="project" value="InterPro"/>
</dbReference>
<gene>
    <name evidence="3" type="primary">praH</name>
</gene>
<proteinExistence type="predicted"/>
<dbReference type="PANTHER" id="PTHR21240:SF28">
    <property type="entry name" value="ISO-OROTATE DECARBOXYLASE (EUROFUNG)"/>
    <property type="match status" value="1"/>
</dbReference>
<dbReference type="GO" id="GO:0016787">
    <property type="term" value="F:hydrolase activity"/>
    <property type="evidence" value="ECO:0007669"/>
    <property type="project" value="InterPro"/>
</dbReference>
<feature type="domain" description="Amidohydrolase-related" evidence="2">
    <location>
        <begin position="3"/>
        <end position="300"/>
    </location>
</feature>